<dbReference type="Gene3D" id="3.90.470.10">
    <property type="entry name" value="Ribosomal protein L22/L17"/>
    <property type="match status" value="1"/>
</dbReference>
<evidence type="ECO:0000313" key="6">
    <source>
        <dbReference type="EMBL" id="KAF9150622.1"/>
    </source>
</evidence>
<organism evidence="6 7">
    <name type="scientific">Linnemannia schmuckeri</name>
    <dbReference type="NCBI Taxonomy" id="64567"/>
    <lineage>
        <taxon>Eukaryota</taxon>
        <taxon>Fungi</taxon>
        <taxon>Fungi incertae sedis</taxon>
        <taxon>Mucoromycota</taxon>
        <taxon>Mortierellomycotina</taxon>
        <taxon>Mortierellomycetes</taxon>
        <taxon>Mortierellales</taxon>
        <taxon>Mortierellaceae</taxon>
        <taxon>Linnemannia</taxon>
    </lineage>
</organism>
<protein>
    <submittedName>
        <fullName evidence="6">60S ribosomal protein L17</fullName>
    </submittedName>
</protein>
<feature type="non-terminal residue" evidence="6">
    <location>
        <position position="1"/>
    </location>
</feature>
<dbReference type="InterPro" id="IPR036394">
    <property type="entry name" value="Ribosomal_uL22_sf"/>
</dbReference>
<dbReference type="InterPro" id="IPR001063">
    <property type="entry name" value="Ribosomal_uL22"/>
</dbReference>
<evidence type="ECO:0000313" key="7">
    <source>
        <dbReference type="Proteomes" id="UP000748756"/>
    </source>
</evidence>
<dbReference type="PANTHER" id="PTHR11593:SF10">
    <property type="entry name" value="60S RIBOSOMAL PROTEIN L17"/>
    <property type="match status" value="1"/>
</dbReference>
<keyword evidence="3 4" id="KW-0687">Ribonucleoprotein</keyword>
<evidence type="ECO:0000256" key="2">
    <source>
        <dbReference type="ARBA" id="ARBA00022980"/>
    </source>
</evidence>
<proteinExistence type="inferred from homology"/>
<evidence type="ECO:0000256" key="4">
    <source>
        <dbReference type="RuleBase" id="RU004005"/>
    </source>
</evidence>
<sequence>MVRYAATPANSSKIDQISNRSSSPAINLQPKIAALSRGSYLRVHFKNTREVAAAISGMKLKKALTYLEDVKEHKQAIPF</sequence>
<name>A0A9P5VBB6_9FUNG</name>
<keyword evidence="2 4" id="KW-0689">Ribosomal protein</keyword>
<dbReference type="GO" id="GO:0003735">
    <property type="term" value="F:structural constituent of ribosome"/>
    <property type="evidence" value="ECO:0007669"/>
    <property type="project" value="InterPro"/>
</dbReference>
<dbReference type="SUPFAM" id="SSF54843">
    <property type="entry name" value="Ribosomal protein L22"/>
    <property type="match status" value="1"/>
</dbReference>
<dbReference type="GO" id="GO:0002181">
    <property type="term" value="P:cytoplasmic translation"/>
    <property type="evidence" value="ECO:0007669"/>
    <property type="project" value="TreeGrafter"/>
</dbReference>
<dbReference type="Pfam" id="PF00237">
    <property type="entry name" value="Ribosomal_L22"/>
    <property type="match status" value="1"/>
</dbReference>
<dbReference type="AlphaFoldDB" id="A0A9P5VBB6"/>
<comment type="similarity">
    <text evidence="1 4">Belongs to the universal ribosomal protein uL22 family.</text>
</comment>
<feature type="compositionally biased region" description="Polar residues" evidence="5">
    <location>
        <begin position="8"/>
        <end position="22"/>
    </location>
</feature>
<evidence type="ECO:0000256" key="5">
    <source>
        <dbReference type="SAM" id="MobiDB-lite"/>
    </source>
</evidence>
<dbReference type="PANTHER" id="PTHR11593">
    <property type="entry name" value="60S RIBOSOMAL PROTEIN L17"/>
    <property type="match status" value="1"/>
</dbReference>
<dbReference type="GO" id="GO:0022625">
    <property type="term" value="C:cytosolic large ribosomal subunit"/>
    <property type="evidence" value="ECO:0007669"/>
    <property type="project" value="TreeGrafter"/>
</dbReference>
<evidence type="ECO:0000256" key="3">
    <source>
        <dbReference type="ARBA" id="ARBA00023274"/>
    </source>
</evidence>
<keyword evidence="7" id="KW-1185">Reference proteome</keyword>
<dbReference type="EMBL" id="JAAAUQ010000398">
    <property type="protein sequence ID" value="KAF9150622.1"/>
    <property type="molecule type" value="Genomic_DNA"/>
</dbReference>
<gene>
    <name evidence="6" type="primary">RPL17_2</name>
    <name evidence="6" type="ORF">BG015_007534</name>
</gene>
<accession>A0A9P5VBB6</accession>
<dbReference type="Proteomes" id="UP000748756">
    <property type="component" value="Unassembled WGS sequence"/>
</dbReference>
<comment type="caution">
    <text evidence="6">The sequence shown here is derived from an EMBL/GenBank/DDBJ whole genome shotgun (WGS) entry which is preliminary data.</text>
</comment>
<dbReference type="InterPro" id="IPR005721">
    <property type="entry name" value="Ribosomal_uL22_euk/arc"/>
</dbReference>
<dbReference type="OrthoDB" id="10254664at2759"/>
<feature type="region of interest" description="Disordered" evidence="5">
    <location>
        <begin position="1"/>
        <end position="22"/>
    </location>
</feature>
<evidence type="ECO:0000256" key="1">
    <source>
        <dbReference type="ARBA" id="ARBA00009451"/>
    </source>
</evidence>
<reference evidence="6" key="1">
    <citation type="journal article" date="2020" name="Fungal Divers.">
        <title>Resolving the Mortierellaceae phylogeny through synthesis of multi-gene phylogenetics and phylogenomics.</title>
        <authorList>
            <person name="Vandepol N."/>
            <person name="Liber J."/>
            <person name="Desiro A."/>
            <person name="Na H."/>
            <person name="Kennedy M."/>
            <person name="Barry K."/>
            <person name="Grigoriev I.V."/>
            <person name="Miller A.N."/>
            <person name="O'Donnell K."/>
            <person name="Stajich J.E."/>
            <person name="Bonito G."/>
        </authorList>
    </citation>
    <scope>NUCLEOTIDE SEQUENCE</scope>
    <source>
        <strain evidence="6">NRRL 6426</strain>
    </source>
</reference>